<proteinExistence type="predicted"/>
<evidence type="ECO:0000313" key="2">
    <source>
        <dbReference type="Proteomes" id="UP000799770"/>
    </source>
</evidence>
<evidence type="ECO:0000313" key="1">
    <source>
        <dbReference type="EMBL" id="KAF2123252.1"/>
    </source>
</evidence>
<protein>
    <submittedName>
        <fullName evidence="1">Uncharacterized protein</fullName>
    </submittedName>
</protein>
<organism evidence="1 2">
    <name type="scientific">Lophiotrema nucula</name>
    <dbReference type="NCBI Taxonomy" id="690887"/>
    <lineage>
        <taxon>Eukaryota</taxon>
        <taxon>Fungi</taxon>
        <taxon>Dikarya</taxon>
        <taxon>Ascomycota</taxon>
        <taxon>Pezizomycotina</taxon>
        <taxon>Dothideomycetes</taxon>
        <taxon>Pleosporomycetidae</taxon>
        <taxon>Pleosporales</taxon>
        <taxon>Lophiotremataceae</taxon>
        <taxon>Lophiotrema</taxon>
    </lineage>
</organism>
<sequence length="176" mass="20402">MLLVDLQLCLETHPLQVPSILRIFTFDELRLTHTCHNNRHHDFNVNPVEQLARKDIENIQYAEAEDLALLEQLITEFEEAWSSFEGTILGFIVGYWAERMDEVLASRVVSEAEAQKRMEEAGAVIVGPEKPPLVKKPWYGLIYGSQEWFEKGVEMILDGSYTQNPSFYNYWDYEAS</sequence>
<name>A0A6A5ZU69_9PLEO</name>
<dbReference type="OrthoDB" id="1577640at2759"/>
<dbReference type="Proteomes" id="UP000799770">
    <property type="component" value="Unassembled WGS sequence"/>
</dbReference>
<accession>A0A6A5ZU69</accession>
<dbReference type="EMBL" id="ML977310">
    <property type="protein sequence ID" value="KAF2123252.1"/>
    <property type="molecule type" value="Genomic_DNA"/>
</dbReference>
<dbReference type="AlphaFoldDB" id="A0A6A5ZU69"/>
<reference evidence="1" key="1">
    <citation type="journal article" date="2020" name="Stud. Mycol.">
        <title>101 Dothideomycetes genomes: a test case for predicting lifestyles and emergence of pathogens.</title>
        <authorList>
            <person name="Haridas S."/>
            <person name="Albert R."/>
            <person name="Binder M."/>
            <person name="Bloem J."/>
            <person name="Labutti K."/>
            <person name="Salamov A."/>
            <person name="Andreopoulos B."/>
            <person name="Baker S."/>
            <person name="Barry K."/>
            <person name="Bills G."/>
            <person name="Bluhm B."/>
            <person name="Cannon C."/>
            <person name="Castanera R."/>
            <person name="Culley D."/>
            <person name="Daum C."/>
            <person name="Ezra D."/>
            <person name="Gonzalez J."/>
            <person name="Henrissat B."/>
            <person name="Kuo A."/>
            <person name="Liang C."/>
            <person name="Lipzen A."/>
            <person name="Lutzoni F."/>
            <person name="Magnuson J."/>
            <person name="Mondo S."/>
            <person name="Nolan M."/>
            <person name="Ohm R."/>
            <person name="Pangilinan J."/>
            <person name="Park H.-J."/>
            <person name="Ramirez L."/>
            <person name="Alfaro M."/>
            <person name="Sun H."/>
            <person name="Tritt A."/>
            <person name="Yoshinaga Y."/>
            <person name="Zwiers L.-H."/>
            <person name="Turgeon B."/>
            <person name="Goodwin S."/>
            <person name="Spatafora J."/>
            <person name="Crous P."/>
            <person name="Grigoriev I."/>
        </authorList>
    </citation>
    <scope>NUCLEOTIDE SEQUENCE</scope>
    <source>
        <strain evidence="1">CBS 627.86</strain>
    </source>
</reference>
<keyword evidence="2" id="KW-1185">Reference proteome</keyword>
<gene>
    <name evidence="1" type="ORF">BDV96DRAFT_562155</name>
</gene>